<feature type="domain" description="Zinc finger PHD-type" evidence="4">
    <location>
        <begin position="130"/>
        <end position="175"/>
    </location>
</feature>
<evidence type="ECO:0000256" key="1">
    <source>
        <dbReference type="ARBA" id="ARBA00022723"/>
    </source>
</evidence>
<keyword evidence="1" id="KW-0479">Metal-binding</keyword>
<reference evidence="5 6" key="1">
    <citation type="submission" date="2024-11" db="EMBL/GenBank/DDBJ databases">
        <title>Chromosome-level genome assembly of the freshwater bivalve Anodonta woodiana.</title>
        <authorList>
            <person name="Chen X."/>
        </authorList>
    </citation>
    <scope>NUCLEOTIDE SEQUENCE [LARGE SCALE GENOMIC DNA]</scope>
    <source>
        <strain evidence="5">MN2024</strain>
        <tissue evidence="5">Gills</tissue>
    </source>
</reference>
<keyword evidence="3" id="KW-0862">Zinc</keyword>
<dbReference type="EMBL" id="JBJQND010000008">
    <property type="protein sequence ID" value="KAL3869582.1"/>
    <property type="molecule type" value="Genomic_DNA"/>
</dbReference>
<evidence type="ECO:0000256" key="2">
    <source>
        <dbReference type="ARBA" id="ARBA00022771"/>
    </source>
</evidence>
<evidence type="ECO:0000313" key="5">
    <source>
        <dbReference type="EMBL" id="KAL3869582.1"/>
    </source>
</evidence>
<dbReference type="InterPro" id="IPR001965">
    <property type="entry name" value="Znf_PHD"/>
</dbReference>
<organism evidence="5 6">
    <name type="scientific">Sinanodonta woodiana</name>
    <name type="common">Chinese pond mussel</name>
    <name type="synonym">Anodonta woodiana</name>
    <dbReference type="NCBI Taxonomy" id="1069815"/>
    <lineage>
        <taxon>Eukaryota</taxon>
        <taxon>Metazoa</taxon>
        <taxon>Spiralia</taxon>
        <taxon>Lophotrochozoa</taxon>
        <taxon>Mollusca</taxon>
        <taxon>Bivalvia</taxon>
        <taxon>Autobranchia</taxon>
        <taxon>Heteroconchia</taxon>
        <taxon>Palaeoheterodonta</taxon>
        <taxon>Unionida</taxon>
        <taxon>Unionoidea</taxon>
        <taxon>Unionidae</taxon>
        <taxon>Unioninae</taxon>
        <taxon>Sinanodonta</taxon>
    </lineage>
</organism>
<dbReference type="Gene3D" id="3.30.40.10">
    <property type="entry name" value="Zinc/RING finger domain, C3HC4 (zinc finger)"/>
    <property type="match status" value="1"/>
</dbReference>
<keyword evidence="2" id="KW-0863">Zinc-finger</keyword>
<dbReference type="InterPro" id="IPR013083">
    <property type="entry name" value="Znf_RING/FYVE/PHD"/>
</dbReference>
<gene>
    <name evidence="5" type="ORF">ACJMK2_042250</name>
</gene>
<dbReference type="PANTHER" id="PTHR47526">
    <property type="entry name" value="ATP-DEPENDENT DNA HELICASE"/>
    <property type="match status" value="1"/>
</dbReference>
<evidence type="ECO:0000313" key="6">
    <source>
        <dbReference type="Proteomes" id="UP001634394"/>
    </source>
</evidence>
<dbReference type="GO" id="GO:0008270">
    <property type="term" value="F:zinc ion binding"/>
    <property type="evidence" value="ECO:0007669"/>
    <property type="project" value="UniProtKB-KW"/>
</dbReference>
<dbReference type="Proteomes" id="UP001634394">
    <property type="component" value="Unassembled WGS sequence"/>
</dbReference>
<evidence type="ECO:0000256" key="3">
    <source>
        <dbReference type="ARBA" id="ARBA00022833"/>
    </source>
</evidence>
<dbReference type="InterPro" id="IPR011011">
    <property type="entry name" value="Znf_FYVE_PHD"/>
</dbReference>
<dbReference type="Gene3D" id="3.90.320.10">
    <property type="match status" value="1"/>
</dbReference>
<evidence type="ECO:0000259" key="4">
    <source>
        <dbReference type="SMART" id="SM00249"/>
    </source>
</evidence>
<protein>
    <recommendedName>
        <fullName evidence="4">Zinc finger PHD-type domain-containing protein</fullName>
    </recommendedName>
</protein>
<sequence>MRDMDLSKADIAKSFRVSDCNGGLTIDRRHEHYYQEQCQLFVCDTSYADFVVWTGQSFHNEWIQKCHAFWEDKLPKAFHVFRVGILPEFLARCYTRLPLQDSKGATPGPSIAIDQLSESTSLPLPNKPVWCFCQDDKYEQMVACDDQNCKFQWFHFDFVGIASKSKGKSHCPECIQSCSKR</sequence>
<keyword evidence="6" id="KW-1185">Reference proteome</keyword>
<comment type="caution">
    <text evidence="5">The sequence shown here is derived from an EMBL/GenBank/DDBJ whole genome shotgun (WGS) entry which is preliminary data.</text>
</comment>
<dbReference type="AlphaFoldDB" id="A0ABD3W6Q2"/>
<proteinExistence type="predicted"/>
<accession>A0ABD3W6Q2</accession>
<dbReference type="SMART" id="SM00249">
    <property type="entry name" value="PHD"/>
    <property type="match status" value="1"/>
</dbReference>
<name>A0ABD3W6Q2_SINWO</name>
<dbReference type="InterPro" id="IPR011604">
    <property type="entry name" value="PDDEXK-like_dom_sf"/>
</dbReference>
<dbReference type="SUPFAM" id="SSF57903">
    <property type="entry name" value="FYVE/PHD zinc finger"/>
    <property type="match status" value="1"/>
</dbReference>